<dbReference type="PANTHER" id="PTHR47272">
    <property type="entry name" value="DDE_TNP_1_7 DOMAIN-CONTAINING PROTEIN"/>
    <property type="match status" value="1"/>
</dbReference>
<dbReference type="Pfam" id="PF13843">
    <property type="entry name" value="DDE_Tnp_1_7"/>
    <property type="match status" value="1"/>
</dbReference>
<evidence type="ECO:0000313" key="2">
    <source>
        <dbReference type="EMBL" id="KAJ8950055.1"/>
    </source>
</evidence>
<dbReference type="Proteomes" id="UP001162156">
    <property type="component" value="Unassembled WGS sequence"/>
</dbReference>
<keyword evidence="3" id="KW-1185">Reference proteome</keyword>
<comment type="caution">
    <text evidence="2">The sequence shown here is derived from an EMBL/GenBank/DDBJ whole genome shotgun (WGS) entry which is preliminary data.</text>
</comment>
<feature type="domain" description="PiggyBac transposable element-derived protein" evidence="1">
    <location>
        <begin position="15"/>
        <end position="130"/>
    </location>
</feature>
<sequence length="139" mass="16669">MKKNRSDPDSYELESPLNFFEKYFTKDSFELENTNLYAVQRNSRFVPTTLQEMTTFVGIHIVMGNCHYPRIKCYWQPQLCIPVVANSMPINRFYKLRQHLHFVNVDEKPNNDDRLWKVRPLYDTIRQQCLSMPLETELC</sequence>
<gene>
    <name evidence="2" type="ORF">NQ314_008061</name>
</gene>
<dbReference type="PANTHER" id="PTHR47272:SF1">
    <property type="entry name" value="PIGGYBAC TRANSPOSABLE ELEMENT-DERIVED PROTEIN 3-LIKE"/>
    <property type="match status" value="1"/>
</dbReference>
<protein>
    <recommendedName>
        <fullName evidence="1">PiggyBac transposable element-derived protein domain-containing protein</fullName>
    </recommendedName>
</protein>
<evidence type="ECO:0000259" key="1">
    <source>
        <dbReference type="Pfam" id="PF13843"/>
    </source>
</evidence>
<accession>A0AAV8YG69</accession>
<dbReference type="AlphaFoldDB" id="A0AAV8YG69"/>
<evidence type="ECO:0000313" key="3">
    <source>
        <dbReference type="Proteomes" id="UP001162156"/>
    </source>
</evidence>
<organism evidence="2 3">
    <name type="scientific">Rhamnusium bicolor</name>
    <dbReference type="NCBI Taxonomy" id="1586634"/>
    <lineage>
        <taxon>Eukaryota</taxon>
        <taxon>Metazoa</taxon>
        <taxon>Ecdysozoa</taxon>
        <taxon>Arthropoda</taxon>
        <taxon>Hexapoda</taxon>
        <taxon>Insecta</taxon>
        <taxon>Pterygota</taxon>
        <taxon>Neoptera</taxon>
        <taxon>Endopterygota</taxon>
        <taxon>Coleoptera</taxon>
        <taxon>Polyphaga</taxon>
        <taxon>Cucujiformia</taxon>
        <taxon>Chrysomeloidea</taxon>
        <taxon>Cerambycidae</taxon>
        <taxon>Lepturinae</taxon>
        <taxon>Rhagiini</taxon>
        <taxon>Rhamnusium</taxon>
    </lineage>
</organism>
<reference evidence="2" key="1">
    <citation type="journal article" date="2023" name="Insect Mol. Biol.">
        <title>Genome sequencing provides insights into the evolution of gene families encoding plant cell wall-degrading enzymes in longhorned beetles.</title>
        <authorList>
            <person name="Shin N.R."/>
            <person name="Okamura Y."/>
            <person name="Kirsch R."/>
            <person name="Pauchet Y."/>
        </authorList>
    </citation>
    <scope>NUCLEOTIDE SEQUENCE</scope>
    <source>
        <strain evidence="2">RBIC_L_NR</strain>
    </source>
</reference>
<dbReference type="EMBL" id="JANEYF010002187">
    <property type="protein sequence ID" value="KAJ8950055.1"/>
    <property type="molecule type" value="Genomic_DNA"/>
</dbReference>
<name>A0AAV8YG69_9CUCU</name>
<dbReference type="InterPro" id="IPR029526">
    <property type="entry name" value="PGBD"/>
</dbReference>
<proteinExistence type="predicted"/>